<sequence length="480" mass="52564">MNRYIEGDAKRPLKGSGTNPAPEQTEYTVDGESYIVTGLAGSRPNGGMAVEARRDSDGARAILIISGHGENQKIAALTEPEDGPRDSRFGDDAPVVAQLTGDELGPRADIRQLARLASSWYRKNLVRDGKPITVKNRATGWEISFDNAGTKKIGGRKGEDVYRAVVALPAILEHGRPIASEPDRKGRDQIKAVHTFAATIMLDGRRLALLAHVRETTDGRFHYDLGVEGSEGRSRTALKTDSPREQAIRSAFKGAPADLNLATAGSEVNSSAISPAQARAINAAANQALAKVGLLGKIGLKVEAGRLTGPNGQFFRGVVSILRDRGKGWRHTLDHEIVHALRAPDRWGAPYGLFTREEWRALLRAARADDAISARVRQHYADESAAVQAEEMVAELYADWAQGRRDVKPGPLRRALDTIRSFSCPISPSVGATRSCCRRRCATARPITWSPIRASWKVMRSWASRRCDGKRAIRWVIWRH</sequence>
<dbReference type="AlphaFoldDB" id="A0A1G6WM49"/>
<evidence type="ECO:0000256" key="1">
    <source>
        <dbReference type="SAM" id="MobiDB-lite"/>
    </source>
</evidence>
<feature type="domain" description="Large polyvalent protein-associated" evidence="2">
    <location>
        <begin position="109"/>
        <end position="223"/>
    </location>
</feature>
<dbReference type="STRING" id="591205.SAMN05421538_102175"/>
<feature type="compositionally biased region" description="Basic and acidic residues" evidence="1">
    <location>
        <begin position="1"/>
        <end position="11"/>
    </location>
</feature>
<dbReference type="InterPro" id="IPR040824">
    <property type="entry name" value="LPD3"/>
</dbReference>
<gene>
    <name evidence="3" type="ORF">SAMN05421538_102175</name>
</gene>
<protein>
    <recommendedName>
        <fullName evidence="2">Large polyvalent protein-associated domain-containing protein</fullName>
    </recommendedName>
</protein>
<proteinExistence type="predicted"/>
<accession>A0A1G6WM49</accession>
<organism evidence="3 4">
    <name type="scientific">Paracoccus isoporae</name>
    <dbReference type="NCBI Taxonomy" id="591205"/>
    <lineage>
        <taxon>Bacteria</taxon>
        <taxon>Pseudomonadati</taxon>
        <taxon>Pseudomonadota</taxon>
        <taxon>Alphaproteobacteria</taxon>
        <taxon>Rhodobacterales</taxon>
        <taxon>Paracoccaceae</taxon>
        <taxon>Paracoccus</taxon>
    </lineage>
</organism>
<name>A0A1G6WM49_9RHOB</name>
<reference evidence="3 4" key="1">
    <citation type="submission" date="2016-10" db="EMBL/GenBank/DDBJ databases">
        <authorList>
            <person name="de Groot N.N."/>
        </authorList>
    </citation>
    <scope>NUCLEOTIDE SEQUENCE [LARGE SCALE GENOMIC DNA]</scope>
    <source>
        <strain evidence="3 4">DSM 22220</strain>
    </source>
</reference>
<keyword evidence="4" id="KW-1185">Reference proteome</keyword>
<evidence type="ECO:0000313" key="4">
    <source>
        <dbReference type="Proteomes" id="UP000199344"/>
    </source>
</evidence>
<feature type="compositionally biased region" description="Polar residues" evidence="1">
    <location>
        <begin position="16"/>
        <end position="25"/>
    </location>
</feature>
<feature type="region of interest" description="Disordered" evidence="1">
    <location>
        <begin position="1"/>
        <end position="25"/>
    </location>
</feature>
<dbReference type="Pfam" id="PF18798">
    <property type="entry name" value="LPD3"/>
    <property type="match status" value="1"/>
</dbReference>
<dbReference type="Proteomes" id="UP000199344">
    <property type="component" value="Unassembled WGS sequence"/>
</dbReference>
<dbReference type="EMBL" id="FNAH01000002">
    <property type="protein sequence ID" value="SDD67030.1"/>
    <property type="molecule type" value="Genomic_DNA"/>
</dbReference>
<evidence type="ECO:0000313" key="3">
    <source>
        <dbReference type="EMBL" id="SDD67030.1"/>
    </source>
</evidence>
<evidence type="ECO:0000259" key="2">
    <source>
        <dbReference type="Pfam" id="PF18798"/>
    </source>
</evidence>